<keyword evidence="4" id="KW-1185">Reference proteome</keyword>
<comment type="similarity">
    <text evidence="1">Belongs to the UPF0312 family.</text>
</comment>
<dbReference type="PANTHER" id="PTHR34406">
    <property type="entry name" value="PROTEIN YCEI"/>
    <property type="match status" value="1"/>
</dbReference>
<evidence type="ECO:0000313" key="3">
    <source>
        <dbReference type="EMBL" id="TQN27692.1"/>
    </source>
</evidence>
<proteinExistence type="inferred from homology"/>
<feature type="domain" description="Lipid/polyisoprenoid-binding YceI-like" evidence="2">
    <location>
        <begin position="17"/>
        <end position="190"/>
    </location>
</feature>
<gene>
    <name evidence="3" type="ORF">FHX37_4418</name>
</gene>
<dbReference type="Proteomes" id="UP000317422">
    <property type="component" value="Unassembled WGS sequence"/>
</dbReference>
<protein>
    <submittedName>
        <fullName evidence="3">Polyisoprenoid-binding protein YceI</fullName>
    </submittedName>
</protein>
<evidence type="ECO:0000256" key="1">
    <source>
        <dbReference type="ARBA" id="ARBA00008812"/>
    </source>
</evidence>
<evidence type="ECO:0000313" key="4">
    <source>
        <dbReference type="Proteomes" id="UP000317422"/>
    </source>
</evidence>
<dbReference type="InterPro" id="IPR036761">
    <property type="entry name" value="TTHA0802/YceI-like_sf"/>
</dbReference>
<dbReference type="Gene3D" id="2.40.128.110">
    <property type="entry name" value="Lipid/polyisoprenoid-binding, YceI-like"/>
    <property type="match status" value="1"/>
</dbReference>
<dbReference type="SUPFAM" id="SSF101874">
    <property type="entry name" value="YceI-like"/>
    <property type="match status" value="1"/>
</dbReference>
<dbReference type="Pfam" id="PF04264">
    <property type="entry name" value="YceI"/>
    <property type="match status" value="1"/>
</dbReference>
<dbReference type="OrthoDB" id="9811006at2"/>
<organism evidence="3 4">
    <name type="scientific">Haloactinospora alba</name>
    <dbReference type="NCBI Taxonomy" id="405555"/>
    <lineage>
        <taxon>Bacteria</taxon>
        <taxon>Bacillati</taxon>
        <taxon>Actinomycetota</taxon>
        <taxon>Actinomycetes</taxon>
        <taxon>Streptosporangiales</taxon>
        <taxon>Nocardiopsidaceae</taxon>
        <taxon>Haloactinospora</taxon>
    </lineage>
</organism>
<dbReference type="RefSeq" id="WP_141926114.1">
    <property type="nucleotide sequence ID" value="NZ_VFQC01000003.1"/>
</dbReference>
<accession>A0A543N780</accession>
<name>A0A543N780_9ACTN</name>
<evidence type="ECO:0000259" key="2">
    <source>
        <dbReference type="SMART" id="SM00867"/>
    </source>
</evidence>
<dbReference type="AlphaFoldDB" id="A0A543N780"/>
<dbReference type="PANTHER" id="PTHR34406:SF1">
    <property type="entry name" value="PROTEIN YCEI"/>
    <property type="match status" value="1"/>
</dbReference>
<reference evidence="3 4" key="1">
    <citation type="submission" date="2019-06" db="EMBL/GenBank/DDBJ databases">
        <title>Sequencing the genomes of 1000 actinobacteria strains.</title>
        <authorList>
            <person name="Klenk H.-P."/>
        </authorList>
    </citation>
    <scope>NUCLEOTIDE SEQUENCE [LARGE SCALE GENOMIC DNA]</scope>
    <source>
        <strain evidence="3 4">DSM 45015</strain>
    </source>
</reference>
<sequence>MTPIAGDGAPEGPAPGTWHLDPVHSCVIFVAHYLRFGRVQGTFGDAKGIVVVGENPTSSKVDVTLNAASLNTGVQARDAHLRSADFLDVENHPELRFTSTGLEQRGRSQQAFLMHGDLTIHGTTRPVTLECQWVGEAPDYNSPQDTYGHFFAATTQISLSEFGVGDGGPLPWGGRMVGDTVDVVLEVRLQNNDPIDFLRQIGHVS</sequence>
<dbReference type="InterPro" id="IPR007372">
    <property type="entry name" value="Lipid/polyisoprenoid-bd_YceI"/>
</dbReference>
<comment type="caution">
    <text evidence="3">The sequence shown here is derived from an EMBL/GenBank/DDBJ whole genome shotgun (WGS) entry which is preliminary data.</text>
</comment>
<dbReference type="EMBL" id="VFQC01000003">
    <property type="protein sequence ID" value="TQN27692.1"/>
    <property type="molecule type" value="Genomic_DNA"/>
</dbReference>
<dbReference type="SMART" id="SM00867">
    <property type="entry name" value="YceI"/>
    <property type="match status" value="1"/>
</dbReference>